<sequence length="806" mass="89552">MGRRPYMNLLALGRSPYEAPETPPEDSVVSQTNALESINADGYVQEYDARGHPINPESKALAKQLRRAKNDILSTMGIVVSGEDGSLRVSKERQRLNQLAAENDWGLALATLDQVAMCVSSWWATSLSSRFQTFGRYTHMHLMDVLRIERRRAGFFGFYFGGVPAWAASFLLTICRSHFLEPGLNQVCHMTVLFLIVGQTYMFSVLQLLHIVPPFSIPTLSALIPFGQTSLIQMPPLPSHISAINIIKFGLDILTSPFAMVYLYVSLRPIIEGRIYRIFRRRLPKPDRADSLSVRVALENDLIEWTVPSLGRRSEEEICRSHLSLAEELKYELKLLRNWVWGLFGRRDKNLQTDDASYVSNEYAPNLDHYDEFNEPHGVGPVNEHETGDDELATQPAQTRGERRPSGGARPSIPHRNIMETSEDQIESGLVFSNADEARLVEEFYENQRERLLAEPGADYIPRRPSSDQAFRHEEDIEGPSRLPPSRSNTLFSQPSSPQSSAPRSPRVRASLVHQNSDLITMQLELLPSSRSQASQDQNRNNNNNSNVAPDSTSTAQETDQDNAEINRRASELLDNLLGTSGQEPDASRNHEHGIENDANEVETGDYFGTEFPPPPDISGIAGDRRASSTPAPDVETNGVPPHEQPDPHAHTRSDTENDTRSMHPLSSRSRHRSALERSLPDHRVTILSSHPVDALSSHLASLVTSTLFFPLESLYLRNLAAQFLSPRYMAAAVPLGVTAATLGLRSDVRGLGPWFGGGGRADVLAYMGKMALMLGMEAMVSTCVWGIGTAVTILIGKKHFGWGNL</sequence>
<evidence type="ECO:0000256" key="2">
    <source>
        <dbReference type="SAM" id="Phobius"/>
    </source>
</evidence>
<feature type="compositionally biased region" description="Basic and acidic residues" evidence="1">
    <location>
        <begin position="586"/>
        <end position="596"/>
    </location>
</feature>
<feature type="transmembrane region" description="Helical" evidence="2">
    <location>
        <begin position="187"/>
        <end position="209"/>
    </location>
</feature>
<keyword evidence="2" id="KW-0812">Transmembrane</keyword>
<feature type="region of interest" description="Disordered" evidence="1">
    <location>
        <begin position="529"/>
        <end position="563"/>
    </location>
</feature>
<name>A0A2B7Y4U2_POLH7</name>
<evidence type="ECO:0000313" key="4">
    <source>
        <dbReference type="Proteomes" id="UP000224634"/>
    </source>
</evidence>
<protein>
    <submittedName>
        <fullName evidence="3">Uncharacterized protein</fullName>
    </submittedName>
</protein>
<evidence type="ECO:0000256" key="1">
    <source>
        <dbReference type="SAM" id="MobiDB-lite"/>
    </source>
</evidence>
<reference evidence="3 4" key="1">
    <citation type="submission" date="2017-10" db="EMBL/GenBank/DDBJ databases">
        <title>Comparative genomics in systemic dimorphic fungi from Ajellomycetaceae.</title>
        <authorList>
            <person name="Munoz J.F."/>
            <person name="Mcewen J.G."/>
            <person name="Clay O.K."/>
            <person name="Cuomo C.A."/>
        </authorList>
    </citation>
    <scope>NUCLEOTIDE SEQUENCE [LARGE SCALE GENOMIC DNA]</scope>
    <source>
        <strain evidence="3 4">UAMH7299</strain>
    </source>
</reference>
<keyword evidence="2" id="KW-0472">Membrane</keyword>
<feature type="transmembrane region" description="Helical" evidence="2">
    <location>
        <begin position="153"/>
        <end position="175"/>
    </location>
</feature>
<dbReference type="STRING" id="1447883.A0A2B7Y4U2"/>
<feature type="compositionally biased region" description="Low complexity" evidence="1">
    <location>
        <begin position="529"/>
        <end position="547"/>
    </location>
</feature>
<dbReference type="EMBL" id="PDNA01000079">
    <property type="protein sequence ID" value="PGH15862.1"/>
    <property type="molecule type" value="Genomic_DNA"/>
</dbReference>
<accession>A0A2B7Y4U2</accession>
<feature type="region of interest" description="Disordered" evidence="1">
    <location>
        <begin position="472"/>
        <end position="509"/>
    </location>
</feature>
<feature type="transmembrane region" description="Helical" evidence="2">
    <location>
        <begin position="246"/>
        <end position="265"/>
    </location>
</feature>
<keyword evidence="4" id="KW-1185">Reference proteome</keyword>
<dbReference type="AlphaFoldDB" id="A0A2B7Y4U2"/>
<evidence type="ECO:0000313" key="3">
    <source>
        <dbReference type="EMBL" id="PGH15862.1"/>
    </source>
</evidence>
<feature type="compositionally biased region" description="Polar residues" evidence="1">
    <location>
        <begin position="548"/>
        <end position="558"/>
    </location>
</feature>
<feature type="compositionally biased region" description="Basic and acidic residues" evidence="1">
    <location>
        <begin position="644"/>
        <end position="662"/>
    </location>
</feature>
<feature type="transmembrane region" description="Helical" evidence="2">
    <location>
        <begin position="767"/>
        <end position="796"/>
    </location>
</feature>
<feature type="compositionally biased region" description="Low complexity" evidence="1">
    <location>
        <begin position="493"/>
        <end position="509"/>
    </location>
</feature>
<comment type="caution">
    <text evidence="3">The sequence shown here is derived from an EMBL/GenBank/DDBJ whole genome shotgun (WGS) entry which is preliminary data.</text>
</comment>
<dbReference type="OrthoDB" id="5383784at2759"/>
<feature type="region of interest" description="Disordered" evidence="1">
    <location>
        <begin position="578"/>
        <end position="678"/>
    </location>
</feature>
<gene>
    <name evidence="3" type="ORF">AJ80_05393</name>
</gene>
<feature type="region of interest" description="Disordered" evidence="1">
    <location>
        <begin position="367"/>
        <end position="418"/>
    </location>
</feature>
<organism evidence="3 4">
    <name type="scientific">Polytolypa hystricis (strain UAMH7299)</name>
    <dbReference type="NCBI Taxonomy" id="1447883"/>
    <lineage>
        <taxon>Eukaryota</taxon>
        <taxon>Fungi</taxon>
        <taxon>Dikarya</taxon>
        <taxon>Ascomycota</taxon>
        <taxon>Pezizomycotina</taxon>
        <taxon>Eurotiomycetes</taxon>
        <taxon>Eurotiomycetidae</taxon>
        <taxon>Onygenales</taxon>
        <taxon>Onygenales incertae sedis</taxon>
        <taxon>Polytolypa</taxon>
    </lineage>
</organism>
<proteinExistence type="predicted"/>
<dbReference type="Proteomes" id="UP000224634">
    <property type="component" value="Unassembled WGS sequence"/>
</dbReference>
<keyword evidence="2" id="KW-1133">Transmembrane helix</keyword>